<comment type="caution">
    <text evidence="2">The sequence shown here is derived from an EMBL/GenBank/DDBJ whole genome shotgun (WGS) entry which is preliminary data.</text>
</comment>
<reference evidence="2" key="1">
    <citation type="submission" date="2020-01" db="EMBL/GenBank/DDBJ databases">
        <title>The Celery Genome Sequence Reveals Sequential Paleo-tetraploidization, Resistance Gene Elimination, Karyotype Evolution, and Functional Innovation in Apiales.</title>
        <authorList>
            <person name="Song X."/>
        </authorList>
    </citation>
    <scope>NUCLEOTIDE SEQUENCE</scope>
    <source>
        <tissue evidence="2">Leaf</tissue>
    </source>
</reference>
<evidence type="ECO:0000259" key="1">
    <source>
        <dbReference type="Pfam" id="PF05678"/>
    </source>
</evidence>
<sequence length="206" mass="23160">MVKKFITSQGTFDDHELLAKNISKNKKSNLLSTYEVHILKDPSTFKNLVQELTGNGNFGSTSSGCTSPLVSSPTPYAITSKPVDHEQEQEQVPVIQSNMVYNIEDYGFQEISSPELSFDSSDLIGVPVMSDSSQETIDYMPTTVLSKEYDLQSTWDMVSFPLQYEEMGSWFSEMDALVYNDYDSYALQPVMPPEVCVFDYDLSAIM</sequence>
<name>A0A6L5B8S4_APIGR</name>
<dbReference type="Pfam" id="PF05678">
    <property type="entry name" value="VQ"/>
    <property type="match status" value="1"/>
</dbReference>
<accession>A0A6L5B8S4</accession>
<proteinExistence type="predicted"/>
<organism evidence="2 3">
    <name type="scientific">Apium graveolens</name>
    <name type="common">Celery</name>
    <dbReference type="NCBI Taxonomy" id="4045"/>
    <lineage>
        <taxon>Eukaryota</taxon>
        <taxon>Viridiplantae</taxon>
        <taxon>Streptophyta</taxon>
        <taxon>Embryophyta</taxon>
        <taxon>Tracheophyta</taxon>
        <taxon>Spermatophyta</taxon>
        <taxon>Magnoliopsida</taxon>
        <taxon>eudicotyledons</taxon>
        <taxon>Gunneridae</taxon>
        <taxon>Pentapetalae</taxon>
        <taxon>asterids</taxon>
        <taxon>campanulids</taxon>
        <taxon>Apiales</taxon>
        <taxon>Apiaceae</taxon>
        <taxon>Apioideae</taxon>
        <taxon>apioid superclade</taxon>
        <taxon>Apieae</taxon>
        <taxon>Apium</taxon>
    </lineage>
</organism>
<protein>
    <recommendedName>
        <fullName evidence="1">VQ domain-containing protein</fullName>
    </recommendedName>
</protein>
<feature type="domain" description="VQ" evidence="1">
    <location>
        <begin position="41"/>
        <end position="54"/>
    </location>
</feature>
<keyword evidence="3" id="KW-1185">Reference proteome</keyword>
<dbReference type="EMBL" id="WRXP01001762">
    <property type="protein sequence ID" value="KAF1002061.1"/>
    <property type="molecule type" value="Genomic_DNA"/>
</dbReference>
<dbReference type="Proteomes" id="UP000593563">
    <property type="component" value="Unassembled WGS sequence"/>
</dbReference>
<dbReference type="AlphaFoldDB" id="A0A6L5B8S4"/>
<dbReference type="InterPro" id="IPR008889">
    <property type="entry name" value="VQ"/>
</dbReference>
<gene>
    <name evidence="2" type="ORF">AG4045_014849</name>
</gene>
<evidence type="ECO:0000313" key="2">
    <source>
        <dbReference type="EMBL" id="KAF1002061.1"/>
    </source>
</evidence>
<evidence type="ECO:0000313" key="3">
    <source>
        <dbReference type="Proteomes" id="UP000593563"/>
    </source>
</evidence>